<reference evidence="8 9" key="1">
    <citation type="submission" date="2016-10" db="EMBL/GenBank/DDBJ databases">
        <authorList>
            <person name="de Groot N.N."/>
        </authorList>
    </citation>
    <scope>NUCLEOTIDE SEQUENCE [LARGE SCALE GENOMIC DNA]</scope>
    <source>
        <strain evidence="8 9">DSM 25294</strain>
    </source>
</reference>
<dbReference type="InterPro" id="IPR050306">
    <property type="entry name" value="PfkB_Carbo_kinase"/>
</dbReference>
<comment type="similarity">
    <text evidence="1">Belongs to the carbohydrate kinase PfkB family.</text>
</comment>
<evidence type="ECO:0000256" key="1">
    <source>
        <dbReference type="ARBA" id="ARBA00010688"/>
    </source>
</evidence>
<keyword evidence="2" id="KW-0808">Transferase</keyword>
<dbReference type="EMBL" id="FNEK01000107">
    <property type="protein sequence ID" value="SDL70287.1"/>
    <property type="molecule type" value="Genomic_DNA"/>
</dbReference>
<dbReference type="AlphaFoldDB" id="A0A1G9M8I9"/>
<dbReference type="Proteomes" id="UP000199382">
    <property type="component" value="Unassembled WGS sequence"/>
</dbReference>
<keyword evidence="3" id="KW-0547">Nucleotide-binding</keyword>
<keyword evidence="9" id="KW-1185">Reference proteome</keyword>
<dbReference type="CDD" id="cd01166">
    <property type="entry name" value="KdgK"/>
    <property type="match status" value="1"/>
</dbReference>
<evidence type="ECO:0000256" key="2">
    <source>
        <dbReference type="ARBA" id="ARBA00022679"/>
    </source>
</evidence>
<evidence type="ECO:0000256" key="5">
    <source>
        <dbReference type="ARBA" id="ARBA00022840"/>
    </source>
</evidence>
<dbReference type="Gene3D" id="3.40.1190.20">
    <property type="match status" value="1"/>
</dbReference>
<evidence type="ECO:0000313" key="8">
    <source>
        <dbReference type="EMBL" id="SDL70287.1"/>
    </source>
</evidence>
<dbReference type="RefSeq" id="WP_170844777.1">
    <property type="nucleotide sequence ID" value="NZ_FNEK01000107.1"/>
</dbReference>
<evidence type="ECO:0000259" key="7">
    <source>
        <dbReference type="Pfam" id="PF00294"/>
    </source>
</evidence>
<dbReference type="Pfam" id="PF00294">
    <property type="entry name" value="PfkB"/>
    <property type="match status" value="1"/>
</dbReference>
<accession>A0A1G9M8I9</accession>
<organism evidence="8 9">
    <name type="scientific">Aliiruegeria lutimaris</name>
    <dbReference type="NCBI Taxonomy" id="571298"/>
    <lineage>
        <taxon>Bacteria</taxon>
        <taxon>Pseudomonadati</taxon>
        <taxon>Pseudomonadota</taxon>
        <taxon>Alphaproteobacteria</taxon>
        <taxon>Rhodobacterales</taxon>
        <taxon>Roseobacteraceae</taxon>
        <taxon>Aliiruegeria</taxon>
    </lineage>
</organism>
<dbReference type="InterPro" id="IPR029056">
    <property type="entry name" value="Ribokinase-like"/>
</dbReference>
<dbReference type="PANTHER" id="PTHR43085">
    <property type="entry name" value="HEXOKINASE FAMILY MEMBER"/>
    <property type="match status" value="1"/>
</dbReference>
<name>A0A1G9M8I9_9RHOB</name>
<evidence type="ECO:0000313" key="9">
    <source>
        <dbReference type="Proteomes" id="UP000199382"/>
    </source>
</evidence>
<evidence type="ECO:0000256" key="3">
    <source>
        <dbReference type="ARBA" id="ARBA00022741"/>
    </source>
</evidence>
<dbReference type="SUPFAM" id="SSF53613">
    <property type="entry name" value="Ribokinase-like"/>
    <property type="match status" value="1"/>
</dbReference>
<evidence type="ECO:0000256" key="4">
    <source>
        <dbReference type="ARBA" id="ARBA00022777"/>
    </source>
</evidence>
<dbReference type="InterPro" id="IPR011611">
    <property type="entry name" value="PfkB_dom"/>
</dbReference>
<keyword evidence="5" id="KW-0067">ATP-binding</keyword>
<dbReference type="GO" id="GO:0005524">
    <property type="term" value="F:ATP binding"/>
    <property type="evidence" value="ECO:0007669"/>
    <property type="project" value="UniProtKB-KW"/>
</dbReference>
<dbReference type="GO" id="GO:0016301">
    <property type="term" value="F:kinase activity"/>
    <property type="evidence" value="ECO:0007669"/>
    <property type="project" value="UniProtKB-KW"/>
</dbReference>
<keyword evidence="4 8" id="KW-0418">Kinase</keyword>
<feature type="region of interest" description="Disordered" evidence="6">
    <location>
        <begin position="294"/>
        <end position="316"/>
    </location>
</feature>
<proteinExistence type="inferred from homology"/>
<gene>
    <name evidence="8" type="ORF">SAMN04488026_11075</name>
</gene>
<evidence type="ECO:0000256" key="6">
    <source>
        <dbReference type="SAM" id="MobiDB-lite"/>
    </source>
</evidence>
<protein>
    <submittedName>
        <fullName evidence="8">Fructokinase</fullName>
    </submittedName>
</protein>
<dbReference type="PANTHER" id="PTHR43085:SF1">
    <property type="entry name" value="PSEUDOURIDINE KINASE-RELATED"/>
    <property type="match status" value="1"/>
</dbReference>
<sequence length="316" mass="33110">MPSGPTIISAGELLVEFVSHRKGCGLEVVSEYSGPYPSGAPAIFIDQAARMGAATGFYGTVGDDGFGRSLVARLREDGVDTSGISTDPDRTTGTAFVSYYEDGSRTFIFHLKDTAAEAISFSAEDLPDGELILHVSAASLGAPKLRNVIVQAVEAVLARGGRISCDPNARPELMRDDAARQALQEIVEQSWCLMPSTSDLGYLFPGLGEAAAIERMLSAKAEIIALKRGAEGATLISQGQRFDIAPHKVEELDPTGAGDGFCGTFVGLLAQGVSLEEAGRRANAAGAIAVTRRGPMEGNSSPEEIDAFLAAENTRA</sequence>
<feature type="domain" description="Carbohydrate kinase PfkB" evidence="7">
    <location>
        <begin position="38"/>
        <end position="298"/>
    </location>
</feature>
<dbReference type="STRING" id="571298.SAMN04488026_11075"/>